<sequence length="154" mass="17175">MTIINTTEDQYYNDDKVLGGVLAKLINKEIKALVSAGCKHIQVDEPLLVRFPEKALEYGIDQLTACFDGVTSADVVKTVHLCCGYPYYLDEEGYKKADKDAYLRVADKLDAAGFDQISIEDAHRHNDLSLFEHFKKTKIVLGVVKVASSQMESV</sequence>
<dbReference type="AlphaFoldDB" id="A0A9W9Z828"/>
<dbReference type="SUPFAM" id="SSF51726">
    <property type="entry name" value="UROD/MetE-like"/>
    <property type="match status" value="1"/>
</dbReference>
<protein>
    <recommendedName>
        <fullName evidence="3">Cobalamin-independent methionine synthase MetE C-terminal/archaeal domain-containing protein</fullName>
    </recommendedName>
</protein>
<organism evidence="1 2">
    <name type="scientific">Desmophyllum pertusum</name>
    <dbReference type="NCBI Taxonomy" id="174260"/>
    <lineage>
        <taxon>Eukaryota</taxon>
        <taxon>Metazoa</taxon>
        <taxon>Cnidaria</taxon>
        <taxon>Anthozoa</taxon>
        <taxon>Hexacorallia</taxon>
        <taxon>Scleractinia</taxon>
        <taxon>Caryophylliina</taxon>
        <taxon>Caryophylliidae</taxon>
        <taxon>Desmophyllum</taxon>
    </lineage>
</organism>
<dbReference type="EMBL" id="MU826386">
    <property type="protein sequence ID" value="KAJ7376938.1"/>
    <property type="molecule type" value="Genomic_DNA"/>
</dbReference>
<dbReference type="Proteomes" id="UP001163046">
    <property type="component" value="Unassembled WGS sequence"/>
</dbReference>
<proteinExistence type="predicted"/>
<dbReference type="PANTHER" id="PTHR30519">
    <property type="entry name" value="5-METHYLTETRAHYDROPTEROYLTRIGLUTAMATE--HOMOCYSTEINE METHYLTRANSFERASE"/>
    <property type="match status" value="1"/>
</dbReference>
<dbReference type="OrthoDB" id="1053771at2759"/>
<name>A0A9W9Z828_9CNID</name>
<reference evidence="1" key="1">
    <citation type="submission" date="2023-01" db="EMBL/GenBank/DDBJ databases">
        <title>Genome assembly of the deep-sea coral Lophelia pertusa.</title>
        <authorList>
            <person name="Herrera S."/>
            <person name="Cordes E."/>
        </authorList>
    </citation>
    <scope>NUCLEOTIDE SEQUENCE</scope>
    <source>
        <strain evidence="1">USNM1676648</strain>
        <tissue evidence="1">Polyp</tissue>
    </source>
</reference>
<comment type="caution">
    <text evidence="1">The sequence shown here is derived from an EMBL/GenBank/DDBJ whole genome shotgun (WGS) entry which is preliminary data.</text>
</comment>
<dbReference type="InterPro" id="IPR038071">
    <property type="entry name" value="UROD/MetE-like_sf"/>
</dbReference>
<evidence type="ECO:0000313" key="1">
    <source>
        <dbReference type="EMBL" id="KAJ7376938.1"/>
    </source>
</evidence>
<keyword evidence="2" id="KW-1185">Reference proteome</keyword>
<gene>
    <name evidence="1" type="ORF">OS493_031534</name>
</gene>
<dbReference type="Gene3D" id="3.20.20.210">
    <property type="match status" value="1"/>
</dbReference>
<accession>A0A9W9Z828</accession>
<evidence type="ECO:0000313" key="2">
    <source>
        <dbReference type="Proteomes" id="UP001163046"/>
    </source>
</evidence>
<evidence type="ECO:0008006" key="3">
    <source>
        <dbReference type="Google" id="ProtNLM"/>
    </source>
</evidence>